<dbReference type="GO" id="GO:0043386">
    <property type="term" value="P:mycotoxin biosynthetic process"/>
    <property type="evidence" value="ECO:0007669"/>
    <property type="project" value="InterPro"/>
</dbReference>
<evidence type="ECO:0008006" key="6">
    <source>
        <dbReference type="Google" id="ProtNLM"/>
    </source>
</evidence>
<organism evidence="4 5">
    <name type="scientific">Favolaschia claudopus</name>
    <dbReference type="NCBI Taxonomy" id="2862362"/>
    <lineage>
        <taxon>Eukaryota</taxon>
        <taxon>Fungi</taxon>
        <taxon>Dikarya</taxon>
        <taxon>Basidiomycota</taxon>
        <taxon>Agaricomycotina</taxon>
        <taxon>Agaricomycetes</taxon>
        <taxon>Agaricomycetidae</taxon>
        <taxon>Agaricales</taxon>
        <taxon>Marasmiineae</taxon>
        <taxon>Mycenaceae</taxon>
        <taxon>Favolaschia</taxon>
    </lineage>
</organism>
<dbReference type="Proteomes" id="UP001362999">
    <property type="component" value="Unassembled WGS sequence"/>
</dbReference>
<evidence type="ECO:0000256" key="1">
    <source>
        <dbReference type="ARBA" id="ARBA00004685"/>
    </source>
</evidence>
<dbReference type="InterPro" id="IPR021765">
    <property type="entry name" value="UstYa-like"/>
</dbReference>
<dbReference type="PANTHER" id="PTHR33365:SF4">
    <property type="entry name" value="CYCLOCHLOROTINE BIOSYNTHESIS PROTEIN O"/>
    <property type="match status" value="1"/>
</dbReference>
<keyword evidence="3" id="KW-0812">Transmembrane</keyword>
<comment type="pathway">
    <text evidence="1">Mycotoxin biosynthesis.</text>
</comment>
<dbReference type="EMBL" id="JAWWNJ010000226">
    <property type="protein sequence ID" value="KAK6969383.1"/>
    <property type="molecule type" value="Genomic_DNA"/>
</dbReference>
<reference evidence="4 5" key="1">
    <citation type="journal article" date="2024" name="J Genomics">
        <title>Draft genome sequencing and assembly of Favolaschia claudopus CIRM-BRFM 2984 isolated from oak limbs.</title>
        <authorList>
            <person name="Navarro D."/>
            <person name="Drula E."/>
            <person name="Chaduli D."/>
            <person name="Cazenave R."/>
            <person name="Ahrendt S."/>
            <person name="Wang J."/>
            <person name="Lipzen A."/>
            <person name="Daum C."/>
            <person name="Barry K."/>
            <person name="Grigoriev I.V."/>
            <person name="Favel A."/>
            <person name="Rosso M.N."/>
            <person name="Martin F."/>
        </authorList>
    </citation>
    <scope>NUCLEOTIDE SEQUENCE [LARGE SCALE GENOMIC DNA]</scope>
    <source>
        <strain evidence="4 5">CIRM-BRFM 2984</strain>
    </source>
</reference>
<keyword evidence="5" id="KW-1185">Reference proteome</keyword>
<protein>
    <recommendedName>
        <fullName evidence="6">Cyclochlorotine biosynthesis protein O</fullName>
    </recommendedName>
</protein>
<evidence type="ECO:0000313" key="4">
    <source>
        <dbReference type="EMBL" id="KAK6969383.1"/>
    </source>
</evidence>
<dbReference type="AlphaFoldDB" id="A0AAV9Z375"/>
<proteinExistence type="inferred from homology"/>
<gene>
    <name evidence="4" type="ORF">R3P38DRAFT_3243499</name>
</gene>
<sequence length="254" mass="29359">MPPTYQLLPHDSEGKEKYSLLHSLRSPSFRLVLVLIGIICVQALALGVLLSRRRTLFHPDSKPSLVYSPVQHLVEETLKVYPLGFGNDLSPFQVPSSSALDKAWEDLYDFGISRIPKSEAAKLPNKTSPIPGDPGYYIAELDVFHELHCLNMIRMALDPEYYPEWNIKLVQRSREHVSHCVDWLRESIMCHVDISVIVWQWNDRVKQSTPKARIPHVCRKFEPIWEWGRENAMRVDYNFTVRIEDGLPEPPIFS</sequence>
<evidence type="ECO:0000256" key="3">
    <source>
        <dbReference type="SAM" id="Phobius"/>
    </source>
</evidence>
<keyword evidence="3" id="KW-0472">Membrane</keyword>
<accession>A0AAV9Z375</accession>
<evidence type="ECO:0000313" key="5">
    <source>
        <dbReference type="Proteomes" id="UP001362999"/>
    </source>
</evidence>
<comment type="caution">
    <text evidence="4">The sequence shown here is derived from an EMBL/GenBank/DDBJ whole genome shotgun (WGS) entry which is preliminary data.</text>
</comment>
<dbReference type="Pfam" id="PF11807">
    <property type="entry name" value="UstYa"/>
    <property type="match status" value="1"/>
</dbReference>
<dbReference type="PANTHER" id="PTHR33365">
    <property type="entry name" value="YALI0B05434P"/>
    <property type="match status" value="1"/>
</dbReference>
<comment type="similarity">
    <text evidence="2">Belongs to the ustYa family.</text>
</comment>
<evidence type="ECO:0000256" key="2">
    <source>
        <dbReference type="ARBA" id="ARBA00035112"/>
    </source>
</evidence>
<name>A0AAV9Z375_9AGAR</name>
<feature type="transmembrane region" description="Helical" evidence="3">
    <location>
        <begin position="29"/>
        <end position="50"/>
    </location>
</feature>
<keyword evidence="3" id="KW-1133">Transmembrane helix</keyword>